<evidence type="ECO:0000256" key="1">
    <source>
        <dbReference type="SAM" id="MobiDB-lite"/>
    </source>
</evidence>
<accession>A0ABX6WJ55</accession>
<sequence length="154" mass="17024">MPWIHHTLVSAPFTDFTWQHIKRTVARRADRAQHEHDLALALRELLERAAAGYGTRREKVIAARARNAATDGAVWGILYGQQPEAEADEPGEDVFGDSEDDEEPLSDDGALSIRPAEHTPLSGSPTGAAQEVGVPAPRRCQVTVYDPFEESLRW</sequence>
<evidence type="ECO:0000313" key="2">
    <source>
        <dbReference type="EMBL" id="QPI61469.1"/>
    </source>
</evidence>
<evidence type="ECO:0000313" key="3">
    <source>
        <dbReference type="Proteomes" id="UP000663421"/>
    </source>
</evidence>
<organism evidence="2 3">
    <name type="scientific">Streptomyces malaysiensis</name>
    <dbReference type="NCBI Taxonomy" id="92644"/>
    <lineage>
        <taxon>Bacteria</taxon>
        <taxon>Bacillati</taxon>
        <taxon>Actinomycetota</taxon>
        <taxon>Actinomycetes</taxon>
        <taxon>Kitasatosporales</taxon>
        <taxon>Streptomycetaceae</taxon>
        <taxon>Streptomyces</taxon>
        <taxon>Streptomyces violaceusniger group</taxon>
    </lineage>
</organism>
<dbReference type="Proteomes" id="UP000663421">
    <property type="component" value="Chromosome"/>
</dbReference>
<name>A0ABX6WJ55_STRMQ</name>
<feature type="region of interest" description="Disordered" evidence="1">
    <location>
        <begin position="80"/>
        <end position="134"/>
    </location>
</feature>
<reference evidence="2 3" key="1">
    <citation type="submission" date="2020-11" db="EMBL/GenBank/DDBJ databases">
        <title>Complete genome sequence unveiled secondary metabolic potentials in Streptomyces solisilvae HNM0141.</title>
        <authorList>
            <person name="Huang X."/>
        </authorList>
    </citation>
    <scope>NUCLEOTIDE SEQUENCE [LARGE SCALE GENOMIC DNA]</scope>
    <source>
        <strain evidence="2 3">HNM0141</strain>
    </source>
</reference>
<dbReference type="EMBL" id="CP065050">
    <property type="protein sequence ID" value="QPI61469.1"/>
    <property type="molecule type" value="Genomic_DNA"/>
</dbReference>
<gene>
    <name evidence="2" type="ORF">I1A49_47210</name>
</gene>
<proteinExistence type="predicted"/>
<keyword evidence="3" id="KW-1185">Reference proteome</keyword>
<protein>
    <recommendedName>
        <fullName evidence="4">Transposase</fullName>
    </recommendedName>
</protein>
<evidence type="ECO:0008006" key="4">
    <source>
        <dbReference type="Google" id="ProtNLM"/>
    </source>
</evidence>
<feature type="compositionally biased region" description="Acidic residues" evidence="1">
    <location>
        <begin position="85"/>
        <end position="106"/>
    </location>
</feature>